<dbReference type="InterPro" id="IPR000835">
    <property type="entry name" value="HTH_MarR-typ"/>
</dbReference>
<dbReference type="Pfam" id="PF12802">
    <property type="entry name" value="MarR_2"/>
    <property type="match status" value="1"/>
</dbReference>
<dbReference type="PANTHER" id="PTHR33164:SF104">
    <property type="entry name" value="TRANSCRIPTIONAL REGULATORY PROTEIN"/>
    <property type="match status" value="1"/>
</dbReference>
<name>A0ABV7SM32_9ACTN</name>
<keyword evidence="3" id="KW-1185">Reference proteome</keyword>
<dbReference type="PRINTS" id="PR00598">
    <property type="entry name" value="HTHMARR"/>
</dbReference>
<dbReference type="EMBL" id="JBHRWR010000042">
    <property type="protein sequence ID" value="MFC3578028.1"/>
    <property type="molecule type" value="Genomic_DNA"/>
</dbReference>
<protein>
    <submittedName>
        <fullName evidence="2">MarR family winged helix-turn-helix transcriptional regulator</fullName>
    </submittedName>
</protein>
<dbReference type="PANTHER" id="PTHR33164">
    <property type="entry name" value="TRANSCRIPTIONAL REGULATOR, MARR FAMILY"/>
    <property type="match status" value="1"/>
</dbReference>
<dbReference type="Proteomes" id="UP001595701">
    <property type="component" value="Unassembled WGS sequence"/>
</dbReference>
<dbReference type="InterPro" id="IPR039422">
    <property type="entry name" value="MarR/SlyA-like"/>
</dbReference>
<dbReference type="SMART" id="SM00347">
    <property type="entry name" value="HTH_MARR"/>
    <property type="match status" value="1"/>
</dbReference>
<dbReference type="PROSITE" id="PS50995">
    <property type="entry name" value="HTH_MARR_2"/>
    <property type="match status" value="1"/>
</dbReference>
<dbReference type="InterPro" id="IPR036390">
    <property type="entry name" value="WH_DNA-bd_sf"/>
</dbReference>
<proteinExistence type="predicted"/>
<organism evidence="2 3">
    <name type="scientific">Streptomyces yaanensis</name>
    <dbReference type="NCBI Taxonomy" id="1142239"/>
    <lineage>
        <taxon>Bacteria</taxon>
        <taxon>Bacillati</taxon>
        <taxon>Actinomycetota</taxon>
        <taxon>Actinomycetes</taxon>
        <taxon>Kitasatosporales</taxon>
        <taxon>Streptomycetaceae</taxon>
        <taxon>Streptomyces</taxon>
    </lineage>
</organism>
<accession>A0ABV7SM32</accession>
<reference evidence="3" key="1">
    <citation type="journal article" date="2019" name="Int. J. Syst. Evol. Microbiol.">
        <title>The Global Catalogue of Microorganisms (GCM) 10K type strain sequencing project: providing services to taxonomists for standard genome sequencing and annotation.</title>
        <authorList>
            <consortium name="The Broad Institute Genomics Platform"/>
            <consortium name="The Broad Institute Genome Sequencing Center for Infectious Disease"/>
            <person name="Wu L."/>
            <person name="Ma J."/>
        </authorList>
    </citation>
    <scope>NUCLEOTIDE SEQUENCE [LARGE SCALE GENOMIC DNA]</scope>
    <source>
        <strain evidence="3">CGMCC 4.7035</strain>
    </source>
</reference>
<comment type="caution">
    <text evidence="2">The sequence shown here is derived from an EMBL/GenBank/DDBJ whole genome shotgun (WGS) entry which is preliminary data.</text>
</comment>
<dbReference type="SUPFAM" id="SSF46785">
    <property type="entry name" value="Winged helix' DNA-binding domain"/>
    <property type="match status" value="1"/>
</dbReference>
<gene>
    <name evidence="2" type="ORF">ACFOZ0_33190</name>
</gene>
<dbReference type="Gene3D" id="1.10.10.10">
    <property type="entry name" value="Winged helix-like DNA-binding domain superfamily/Winged helix DNA-binding domain"/>
    <property type="match status" value="1"/>
</dbReference>
<dbReference type="InterPro" id="IPR036388">
    <property type="entry name" value="WH-like_DNA-bd_sf"/>
</dbReference>
<evidence type="ECO:0000259" key="1">
    <source>
        <dbReference type="PROSITE" id="PS50995"/>
    </source>
</evidence>
<sequence length="162" mass="17859">MGSHGDDVGLQAWRALLLAHNAAVRAIESDVQSAGRVPLTWYDVLLELNGAGDQGLRMHELAGRVVLSRTRVSRLVDEMARSGLVRKEPDADDKRMVWALITEAGRTALRETAPAYLRSIQRHFSAHLTEDEARTVAEALLKVARTSDEVRWGRGSAVSPPR</sequence>
<evidence type="ECO:0000313" key="2">
    <source>
        <dbReference type="EMBL" id="MFC3578028.1"/>
    </source>
</evidence>
<evidence type="ECO:0000313" key="3">
    <source>
        <dbReference type="Proteomes" id="UP001595701"/>
    </source>
</evidence>
<feature type="domain" description="HTH marR-type" evidence="1">
    <location>
        <begin position="1"/>
        <end position="145"/>
    </location>
</feature>
<dbReference type="RefSeq" id="WP_310776644.1">
    <property type="nucleotide sequence ID" value="NZ_JBHRWR010000042.1"/>
</dbReference>